<dbReference type="GO" id="GO:0046872">
    <property type="term" value="F:metal ion binding"/>
    <property type="evidence" value="ECO:0007669"/>
    <property type="project" value="UniProtKB-KW"/>
</dbReference>
<dbReference type="GO" id="GO:0009252">
    <property type="term" value="P:peptidoglycan biosynthetic process"/>
    <property type="evidence" value="ECO:0007669"/>
    <property type="project" value="UniProtKB-KW"/>
</dbReference>
<evidence type="ECO:0000256" key="2">
    <source>
        <dbReference type="ARBA" id="ARBA00004496"/>
    </source>
</evidence>
<evidence type="ECO:0000256" key="1">
    <source>
        <dbReference type="ARBA" id="ARBA00001946"/>
    </source>
</evidence>
<evidence type="ECO:0000313" key="16">
    <source>
        <dbReference type="EMBL" id="GAI73997.1"/>
    </source>
</evidence>
<comment type="cofactor">
    <cofactor evidence="1">
        <name>Mg(2+)</name>
        <dbReference type="ChEBI" id="CHEBI:18420"/>
    </cofactor>
</comment>
<dbReference type="PANTHER" id="PTHR43584">
    <property type="entry name" value="NUCLEOTIDYL TRANSFERASE"/>
    <property type="match status" value="1"/>
</dbReference>
<keyword evidence="12" id="KW-0573">Peptidoglycan synthesis</keyword>
<reference evidence="16" key="1">
    <citation type="journal article" date="2014" name="Front. Microbiol.">
        <title>High frequency of phylogenetically diverse reductive dehalogenase-homologous genes in deep subseafloor sedimentary metagenomes.</title>
        <authorList>
            <person name="Kawai M."/>
            <person name="Futagami T."/>
            <person name="Toyoda A."/>
            <person name="Takaki Y."/>
            <person name="Nishi S."/>
            <person name="Hori S."/>
            <person name="Arai W."/>
            <person name="Tsubouchi T."/>
            <person name="Morono Y."/>
            <person name="Uchiyama I."/>
            <person name="Ito T."/>
            <person name="Fujiyama A."/>
            <person name="Inagaki F."/>
            <person name="Takami H."/>
        </authorList>
    </citation>
    <scope>NUCLEOTIDE SEQUENCE</scope>
    <source>
        <strain evidence="16">Expedition CK06-06</strain>
    </source>
</reference>
<dbReference type="EC" id="2.7.7.23" evidence="5"/>
<keyword evidence="6" id="KW-0963">Cytoplasm</keyword>
<evidence type="ECO:0000256" key="8">
    <source>
        <dbReference type="ARBA" id="ARBA00022695"/>
    </source>
</evidence>
<dbReference type="PANTHER" id="PTHR43584:SF3">
    <property type="entry name" value="BIFUNCTIONAL PROTEIN GLMU"/>
    <property type="match status" value="1"/>
</dbReference>
<dbReference type="Pfam" id="PF00132">
    <property type="entry name" value="Hexapep"/>
    <property type="match status" value="2"/>
</dbReference>
<evidence type="ECO:0000256" key="10">
    <source>
        <dbReference type="ARBA" id="ARBA00022842"/>
    </source>
</evidence>
<dbReference type="InterPro" id="IPR011004">
    <property type="entry name" value="Trimer_LpxA-like_sf"/>
</dbReference>
<keyword evidence="10" id="KW-0460">Magnesium</keyword>
<feature type="non-terminal residue" evidence="16">
    <location>
        <position position="1"/>
    </location>
</feature>
<comment type="catalytic activity">
    <reaction evidence="15">
        <text>N-acetyl-alpha-D-glucosamine 1-phosphate + UTP + H(+) = UDP-N-acetyl-alpha-D-glucosamine + diphosphate</text>
        <dbReference type="Rhea" id="RHEA:13509"/>
        <dbReference type="ChEBI" id="CHEBI:15378"/>
        <dbReference type="ChEBI" id="CHEBI:33019"/>
        <dbReference type="ChEBI" id="CHEBI:46398"/>
        <dbReference type="ChEBI" id="CHEBI:57705"/>
        <dbReference type="ChEBI" id="CHEBI:57776"/>
        <dbReference type="EC" id="2.7.7.23"/>
    </reaction>
</comment>
<comment type="caution">
    <text evidence="16">The sequence shown here is derived from an EMBL/GenBank/DDBJ whole genome shotgun (WGS) entry which is preliminary data.</text>
</comment>
<dbReference type="GO" id="GO:0071555">
    <property type="term" value="P:cell wall organization"/>
    <property type="evidence" value="ECO:0007669"/>
    <property type="project" value="UniProtKB-KW"/>
</dbReference>
<evidence type="ECO:0000256" key="12">
    <source>
        <dbReference type="ARBA" id="ARBA00022984"/>
    </source>
</evidence>
<dbReference type="GO" id="GO:0005737">
    <property type="term" value="C:cytoplasm"/>
    <property type="evidence" value="ECO:0007669"/>
    <property type="project" value="UniProtKB-SubCell"/>
</dbReference>
<proteinExistence type="inferred from homology"/>
<evidence type="ECO:0000256" key="14">
    <source>
        <dbReference type="ARBA" id="ARBA00023316"/>
    </source>
</evidence>
<dbReference type="AlphaFoldDB" id="X1QZQ6"/>
<dbReference type="EMBL" id="BARW01010211">
    <property type="protein sequence ID" value="GAI73997.1"/>
    <property type="molecule type" value="Genomic_DNA"/>
</dbReference>
<gene>
    <name evidence="16" type="ORF">S12H4_20215</name>
</gene>
<dbReference type="GO" id="GO:0016746">
    <property type="term" value="F:acyltransferase activity"/>
    <property type="evidence" value="ECO:0007669"/>
    <property type="project" value="UniProtKB-KW"/>
</dbReference>
<evidence type="ECO:0000256" key="11">
    <source>
        <dbReference type="ARBA" id="ARBA00022960"/>
    </source>
</evidence>
<keyword evidence="8" id="KW-0548">Nucleotidyltransferase</keyword>
<name>X1QZQ6_9ZZZZ</name>
<comment type="similarity">
    <text evidence="4">In the N-terminal section; belongs to the N-acetylglucosamine-1-phosphate uridyltransferase family.</text>
</comment>
<dbReference type="GO" id="GO:0003977">
    <property type="term" value="F:UDP-N-acetylglucosamine diphosphorylase activity"/>
    <property type="evidence" value="ECO:0007669"/>
    <property type="project" value="UniProtKB-EC"/>
</dbReference>
<accession>X1QZQ6</accession>
<dbReference type="GO" id="GO:0008360">
    <property type="term" value="P:regulation of cell shape"/>
    <property type="evidence" value="ECO:0007669"/>
    <property type="project" value="UniProtKB-KW"/>
</dbReference>
<comment type="similarity">
    <text evidence="3">In the C-terminal section; belongs to the transferase hexapeptide repeat family.</text>
</comment>
<dbReference type="PROSITE" id="PS00101">
    <property type="entry name" value="HEXAPEP_TRANSFERASES"/>
    <property type="match status" value="1"/>
</dbReference>
<organism evidence="16">
    <name type="scientific">marine sediment metagenome</name>
    <dbReference type="NCBI Taxonomy" id="412755"/>
    <lineage>
        <taxon>unclassified sequences</taxon>
        <taxon>metagenomes</taxon>
        <taxon>ecological metagenomes</taxon>
    </lineage>
</organism>
<keyword evidence="14" id="KW-0961">Cell wall biogenesis/degradation</keyword>
<keyword evidence="11" id="KW-0133">Cell shape</keyword>
<evidence type="ECO:0000256" key="4">
    <source>
        <dbReference type="ARBA" id="ARBA00007947"/>
    </source>
</evidence>
<evidence type="ECO:0000256" key="3">
    <source>
        <dbReference type="ARBA" id="ARBA00007707"/>
    </source>
</evidence>
<keyword evidence="13" id="KW-0012">Acyltransferase</keyword>
<keyword evidence="9" id="KW-0479">Metal-binding</keyword>
<evidence type="ECO:0000256" key="13">
    <source>
        <dbReference type="ARBA" id="ARBA00023315"/>
    </source>
</evidence>
<evidence type="ECO:0000256" key="5">
    <source>
        <dbReference type="ARBA" id="ARBA00012457"/>
    </source>
</evidence>
<protein>
    <recommendedName>
        <fullName evidence="5">UDP-N-acetylglucosamine diphosphorylase</fullName>
        <ecNumber evidence="5">2.7.7.23</ecNumber>
    </recommendedName>
</protein>
<evidence type="ECO:0000256" key="9">
    <source>
        <dbReference type="ARBA" id="ARBA00022723"/>
    </source>
</evidence>
<keyword evidence="7" id="KW-0808">Transferase</keyword>
<comment type="subcellular location">
    <subcellularLocation>
        <location evidence="2">Cytoplasm</location>
    </subcellularLocation>
</comment>
<evidence type="ECO:0000256" key="6">
    <source>
        <dbReference type="ARBA" id="ARBA00022490"/>
    </source>
</evidence>
<dbReference type="InterPro" id="IPR018357">
    <property type="entry name" value="Hexapep_transf_CS"/>
</dbReference>
<evidence type="ECO:0000256" key="7">
    <source>
        <dbReference type="ARBA" id="ARBA00022679"/>
    </source>
</evidence>
<sequence length="162" mass="17186">QVMDTDIGEGTRINASVILGSVIGNNNNIGPYSYIRAGTVTGSNVKIGAFCEIKKSKIARGSKVPHLNYIGDTEIGSGVNIGASSVTVNYDGFKKSKTIIEDDVFIGSDTMLIAPVKIGKGAIIAAGSVIYQDVPPNSLAIERGKQKNIKDGAVRYRDRKKL</sequence>
<evidence type="ECO:0000256" key="15">
    <source>
        <dbReference type="ARBA" id="ARBA00048493"/>
    </source>
</evidence>
<dbReference type="InterPro" id="IPR001451">
    <property type="entry name" value="Hexapep"/>
</dbReference>
<dbReference type="SUPFAM" id="SSF51161">
    <property type="entry name" value="Trimeric LpxA-like enzymes"/>
    <property type="match status" value="1"/>
</dbReference>
<dbReference type="InterPro" id="IPR050065">
    <property type="entry name" value="GlmU-like"/>
</dbReference>
<dbReference type="Gene3D" id="2.160.10.10">
    <property type="entry name" value="Hexapeptide repeat proteins"/>
    <property type="match status" value="1"/>
</dbReference>